<evidence type="ECO:0000256" key="4">
    <source>
        <dbReference type="ARBA" id="ARBA00022490"/>
    </source>
</evidence>
<comment type="similarity">
    <text evidence="3">Belongs to the translin family.</text>
</comment>
<sequence length="324" mass="36364">MDKKNLVCERNTTVHNRSVNNIQHLNFGIAINYKLIQKERMSGRGRYRGHRNRREPTLSSVARENALSLPADSPVLSMFKSAAVQLNKRQDRHERLVKLSRDITIESKRIIFLLHSAITKESAEKAVSEANNRLTALIQGPIKNIGLELENSPAYLHSRAVTAGFQEFIEARTFCSLMEKGVIITHDEVKKELEYSMESSEDAENERTLVTMLPIVDYMLGLADLTGELMRKAINSIASGDSEECFQSCQNVRDLYTGFIGLFGMGKELARKIITTRSNVSKVELAVYALKVRGGEAPATLLLQPAAPNELEEPLNYSDDEGYF</sequence>
<reference evidence="6" key="1">
    <citation type="submission" date="2021-12" db="EMBL/GenBank/DDBJ databases">
        <authorList>
            <person name="King R."/>
        </authorList>
    </citation>
    <scope>NUCLEOTIDE SEQUENCE</scope>
</reference>
<evidence type="ECO:0000256" key="5">
    <source>
        <dbReference type="ARBA" id="ARBA00023242"/>
    </source>
</evidence>
<dbReference type="CDD" id="cd14820">
    <property type="entry name" value="TRAX"/>
    <property type="match status" value="1"/>
</dbReference>
<dbReference type="InterPro" id="IPR036081">
    <property type="entry name" value="Translin_sf"/>
</dbReference>
<comment type="subcellular location">
    <subcellularLocation>
        <location evidence="2">Cytoplasm</location>
    </subcellularLocation>
    <subcellularLocation>
        <location evidence="1">Nucleus</location>
    </subcellularLocation>
</comment>
<dbReference type="PANTHER" id="PTHR10741">
    <property type="entry name" value="TRANSLIN AND TRANSLIN ASSOCIATED PROTEIN X"/>
    <property type="match status" value="1"/>
</dbReference>
<dbReference type="EMBL" id="OU963905">
    <property type="protein sequence ID" value="CAH0398572.1"/>
    <property type="molecule type" value="Genomic_DNA"/>
</dbReference>
<dbReference type="InterPro" id="IPR016069">
    <property type="entry name" value="Translin_C"/>
</dbReference>
<dbReference type="Gene3D" id="1.20.58.190">
    <property type="entry name" value="Translin, domain 1"/>
    <property type="match status" value="1"/>
</dbReference>
<dbReference type="InterPro" id="IPR002848">
    <property type="entry name" value="Translin_fam"/>
</dbReference>
<dbReference type="Proteomes" id="UP001153292">
    <property type="component" value="Chromosome 12"/>
</dbReference>
<evidence type="ECO:0000313" key="6">
    <source>
        <dbReference type="EMBL" id="CAH0398572.1"/>
    </source>
</evidence>
<name>A0ABN8B004_CHISP</name>
<keyword evidence="4" id="KW-0963">Cytoplasm</keyword>
<keyword evidence="7" id="KW-1185">Reference proteome</keyword>
<keyword evidence="5" id="KW-0539">Nucleus</keyword>
<proteinExistence type="inferred from homology"/>
<protein>
    <recommendedName>
        <fullName evidence="8">Translin-associated protein X</fullName>
    </recommendedName>
</protein>
<accession>A0ABN8B004</accession>
<evidence type="ECO:0000256" key="3">
    <source>
        <dbReference type="ARBA" id="ARBA00005902"/>
    </source>
</evidence>
<dbReference type="SUPFAM" id="SSF74784">
    <property type="entry name" value="Translin"/>
    <property type="match status" value="1"/>
</dbReference>
<evidence type="ECO:0000256" key="2">
    <source>
        <dbReference type="ARBA" id="ARBA00004496"/>
    </source>
</evidence>
<evidence type="ECO:0008006" key="8">
    <source>
        <dbReference type="Google" id="ProtNLM"/>
    </source>
</evidence>
<dbReference type="InterPro" id="IPR016068">
    <property type="entry name" value="Translin_N"/>
</dbReference>
<evidence type="ECO:0000313" key="7">
    <source>
        <dbReference type="Proteomes" id="UP001153292"/>
    </source>
</evidence>
<dbReference type="Gene3D" id="1.20.58.200">
    <property type="entry name" value="Translin, domain 2"/>
    <property type="match status" value="1"/>
</dbReference>
<evidence type="ECO:0000256" key="1">
    <source>
        <dbReference type="ARBA" id="ARBA00004123"/>
    </source>
</evidence>
<organism evidence="6 7">
    <name type="scientific">Chilo suppressalis</name>
    <name type="common">Asiatic rice borer moth</name>
    <dbReference type="NCBI Taxonomy" id="168631"/>
    <lineage>
        <taxon>Eukaryota</taxon>
        <taxon>Metazoa</taxon>
        <taxon>Ecdysozoa</taxon>
        <taxon>Arthropoda</taxon>
        <taxon>Hexapoda</taxon>
        <taxon>Insecta</taxon>
        <taxon>Pterygota</taxon>
        <taxon>Neoptera</taxon>
        <taxon>Endopterygota</taxon>
        <taxon>Lepidoptera</taxon>
        <taxon>Glossata</taxon>
        <taxon>Ditrysia</taxon>
        <taxon>Pyraloidea</taxon>
        <taxon>Crambidae</taxon>
        <taxon>Crambinae</taxon>
        <taxon>Chilo</taxon>
    </lineage>
</organism>
<dbReference type="Pfam" id="PF01997">
    <property type="entry name" value="Translin"/>
    <property type="match status" value="1"/>
</dbReference>
<gene>
    <name evidence="6" type="ORF">CHILSU_LOCUS1695</name>
</gene>